<reference evidence="3" key="1">
    <citation type="journal article" date="2022" name="Int. J. Syst. Evol. Microbiol.">
        <title>Anaeromyxobacter oryzae sp. nov., Anaeromyxobacter diazotrophicus sp. nov. and Anaeromyxobacter paludicola sp. nov., isolated from paddy soils.</title>
        <authorList>
            <person name="Itoh H."/>
            <person name="Xu Z."/>
            <person name="Mise K."/>
            <person name="Masuda Y."/>
            <person name="Ushijima N."/>
            <person name="Hayakawa C."/>
            <person name="Shiratori Y."/>
            <person name="Senoo K."/>
        </authorList>
    </citation>
    <scope>NUCLEOTIDE SEQUENCE [LARGE SCALE GENOMIC DNA]</scope>
    <source>
        <strain evidence="3">Red630</strain>
    </source>
</reference>
<organism evidence="2 3">
    <name type="scientific">Anaeromyxobacter paludicola</name>
    <dbReference type="NCBI Taxonomy" id="2918171"/>
    <lineage>
        <taxon>Bacteria</taxon>
        <taxon>Pseudomonadati</taxon>
        <taxon>Myxococcota</taxon>
        <taxon>Myxococcia</taxon>
        <taxon>Myxococcales</taxon>
        <taxon>Cystobacterineae</taxon>
        <taxon>Anaeromyxobacteraceae</taxon>
        <taxon>Anaeromyxobacter</taxon>
    </lineage>
</organism>
<accession>A0ABM7X718</accession>
<feature type="compositionally biased region" description="Basic and acidic residues" evidence="1">
    <location>
        <begin position="1"/>
        <end position="14"/>
    </location>
</feature>
<dbReference type="EMBL" id="AP025592">
    <property type="protein sequence ID" value="BDG07627.1"/>
    <property type="molecule type" value="Genomic_DNA"/>
</dbReference>
<feature type="compositionally biased region" description="Basic and acidic residues" evidence="1">
    <location>
        <begin position="124"/>
        <end position="134"/>
    </location>
</feature>
<feature type="region of interest" description="Disordered" evidence="1">
    <location>
        <begin position="1"/>
        <end position="23"/>
    </location>
</feature>
<feature type="region of interest" description="Disordered" evidence="1">
    <location>
        <begin position="124"/>
        <end position="150"/>
    </location>
</feature>
<keyword evidence="3" id="KW-1185">Reference proteome</keyword>
<dbReference type="Proteomes" id="UP001162734">
    <property type="component" value="Chromosome"/>
</dbReference>
<evidence type="ECO:0000256" key="1">
    <source>
        <dbReference type="SAM" id="MobiDB-lite"/>
    </source>
</evidence>
<evidence type="ECO:0000313" key="2">
    <source>
        <dbReference type="EMBL" id="BDG07627.1"/>
    </source>
</evidence>
<evidence type="ECO:0000313" key="3">
    <source>
        <dbReference type="Proteomes" id="UP001162734"/>
    </source>
</evidence>
<sequence>MSDFKDPEALHEDPEAPGDPTASRGFVADAVRKAVLAGVGALFLTEEGAKKLARDWKLPKDVLTYVLGQAASAKQEILRVFSEETRKFMESEALRREFLKLLTSMSIEVKAEIRLREAGPGKVKAHVEGTEVKPRFRKRRGEEDPGGGEA</sequence>
<gene>
    <name evidence="2" type="ORF">AMPC_07400</name>
</gene>
<dbReference type="RefSeq" id="WP_248344436.1">
    <property type="nucleotide sequence ID" value="NZ_AP025592.1"/>
</dbReference>
<proteinExistence type="predicted"/>
<name>A0ABM7X718_9BACT</name>
<protein>
    <submittedName>
        <fullName evidence="2">Uncharacterized protein</fullName>
    </submittedName>
</protein>